<name>A0A6V8Q4K8_9ACTN</name>
<reference evidence="1 2" key="1">
    <citation type="journal article" date="2020" name="Front. Microbiol.">
        <title>Single-cell genomics of novel Actinobacteria with the Wood-Ljungdahl pathway discovered in a serpentinizing system.</title>
        <authorList>
            <person name="Merino N."/>
            <person name="Kawai M."/>
            <person name="Boyd E.S."/>
            <person name="Colman D.R."/>
            <person name="McGlynn S.E."/>
            <person name="Nealson K.H."/>
            <person name="Kurokawa K."/>
            <person name="Hongoh Y."/>
        </authorList>
    </citation>
    <scope>NUCLEOTIDE SEQUENCE [LARGE SCALE GENOMIC DNA]</scope>
    <source>
        <strain evidence="1 2">S47</strain>
    </source>
</reference>
<organism evidence="1 2">
    <name type="scientific">Candidatus Hakubella thermalkaliphila</name>
    <dbReference type="NCBI Taxonomy" id="2754717"/>
    <lineage>
        <taxon>Bacteria</taxon>
        <taxon>Bacillati</taxon>
        <taxon>Actinomycetota</taxon>
        <taxon>Actinomycetota incertae sedis</taxon>
        <taxon>Candidatus Hakubellales</taxon>
        <taxon>Candidatus Hakubellaceae</taxon>
        <taxon>Candidatus Hakubella</taxon>
    </lineage>
</organism>
<accession>A0A6V8Q4K8</accession>
<evidence type="ECO:0000313" key="2">
    <source>
        <dbReference type="Proteomes" id="UP000569018"/>
    </source>
</evidence>
<gene>
    <name evidence="1" type="ORF">HKBW3S47_01393</name>
</gene>
<dbReference type="EMBL" id="BLSD01000077">
    <property type="protein sequence ID" value="GFP39695.1"/>
    <property type="molecule type" value="Genomic_DNA"/>
</dbReference>
<comment type="caution">
    <text evidence="1">The sequence shown here is derived from an EMBL/GenBank/DDBJ whole genome shotgun (WGS) entry which is preliminary data.</text>
</comment>
<dbReference type="Proteomes" id="UP000569018">
    <property type="component" value="Unassembled WGS sequence"/>
</dbReference>
<proteinExistence type="predicted"/>
<protein>
    <submittedName>
        <fullName evidence="1">Uncharacterized protein</fullName>
    </submittedName>
</protein>
<evidence type="ECO:0000313" key="1">
    <source>
        <dbReference type="EMBL" id="GFP39695.1"/>
    </source>
</evidence>
<dbReference type="AlphaFoldDB" id="A0A6V8Q4K8"/>
<sequence length="167" mass="19740">MTKSRAECHRVKEVTNGIVWRNGLGVKAMSGLTIHEEVKIRVQEKVQNELPRMLRLMEPYQEDVLLLQLRNFPFNSVFNFLQAWKSASFQPREYGVFSNEDLELATTRRLKDYRDLISISRLQTTTNLFRIWSPAAWITVYYFDIYRGNFLRHYHSPPESLISYSSS</sequence>